<dbReference type="RefSeq" id="WP_273380792.1">
    <property type="nucleotide sequence ID" value="NZ_PIUK01000195.1"/>
</dbReference>
<organism evidence="1 2">
    <name type="scientific">Symbiobacterium thermophilum</name>
    <dbReference type="NCBI Taxonomy" id="2734"/>
    <lineage>
        <taxon>Bacteria</taxon>
        <taxon>Bacillati</taxon>
        <taxon>Bacillota</taxon>
        <taxon>Clostridia</taxon>
        <taxon>Eubacteriales</taxon>
        <taxon>Symbiobacteriaceae</taxon>
        <taxon>Symbiobacterium</taxon>
    </lineage>
</organism>
<evidence type="ECO:0000313" key="2">
    <source>
        <dbReference type="Proteomes" id="UP000732377"/>
    </source>
</evidence>
<dbReference type="AlphaFoldDB" id="A0A953IDV2"/>
<accession>A0A953IDV2</accession>
<sequence>ALAGAPDPLAWTEEDAALLEAALRRARDVAGLFDGWEPESTPILLTKGRVNYLVNFPAGEGAPPGEPLAAGALAVVRLDRPEIPVVANGVWKIGQRPVAVVAGWRQLDQALGGLEAGEGLLAGGEAGLLKGLMGAAAGERLTEEEYVGAVVHELFHVYQLPVAERWAAGWGEGHRQERLWYELYQDAENNRLQRREAEHLRAAVRAADEAGARQAVQAFLAVRDARAAYWRSRLGLDADPLLEVERLYEWLEGMARYVQAHAEAGGLDGLMDELGQPIGEGEPPRSRVYALGAAQALALDRLSPGWRREAMQGVSLEALLRAAVAD</sequence>
<name>A0A953IDV2_SYMTR</name>
<reference evidence="1" key="1">
    <citation type="submission" date="2017-11" db="EMBL/GenBank/DDBJ databases">
        <title>Three new genomes from thermophilic consortium.</title>
        <authorList>
            <person name="Quaggio R."/>
            <person name="Amgarten D."/>
            <person name="Setubal J.C."/>
        </authorList>
    </citation>
    <scope>NUCLEOTIDE SEQUENCE</scope>
    <source>
        <strain evidence="1">ZCTH01-B2</strain>
    </source>
</reference>
<comment type="caution">
    <text evidence="1">The sequence shown here is derived from an EMBL/GenBank/DDBJ whole genome shotgun (WGS) entry which is preliminary data.</text>
</comment>
<feature type="non-terminal residue" evidence="1">
    <location>
        <position position="1"/>
    </location>
</feature>
<proteinExistence type="predicted"/>
<dbReference type="EMBL" id="PIUK01000195">
    <property type="protein sequence ID" value="MBY6277539.1"/>
    <property type="molecule type" value="Genomic_DNA"/>
</dbReference>
<protein>
    <submittedName>
        <fullName evidence="1">Uncharacterized protein</fullName>
    </submittedName>
</protein>
<dbReference type="Proteomes" id="UP000732377">
    <property type="component" value="Unassembled WGS sequence"/>
</dbReference>
<evidence type="ECO:0000313" key="1">
    <source>
        <dbReference type="EMBL" id="MBY6277539.1"/>
    </source>
</evidence>
<gene>
    <name evidence="1" type="ORF">CWE10_15270</name>
</gene>